<dbReference type="Pfam" id="PF00857">
    <property type="entry name" value="Isochorismatase"/>
    <property type="match status" value="1"/>
</dbReference>
<reference evidence="3" key="1">
    <citation type="submission" date="2022-08" db="EMBL/GenBank/DDBJ databases">
        <title>Complete genome sequence of 14 non-tuberculosis mycobacteria type-strains.</title>
        <authorList>
            <person name="Igarashi Y."/>
            <person name="Osugi A."/>
            <person name="Mitarai S."/>
        </authorList>
    </citation>
    <scope>NUCLEOTIDE SEQUENCE</scope>
    <source>
        <strain evidence="3">DSM 45575</strain>
    </source>
</reference>
<name>A0ABY3U7W5_9MYCO</name>
<dbReference type="Gene3D" id="3.40.50.850">
    <property type="entry name" value="Isochorismatase-like"/>
    <property type="match status" value="1"/>
</dbReference>
<dbReference type="EMBL" id="CP092365">
    <property type="protein sequence ID" value="ULN53837.1"/>
    <property type="molecule type" value="Genomic_DNA"/>
</dbReference>
<evidence type="ECO:0000256" key="1">
    <source>
        <dbReference type="ARBA" id="ARBA00022801"/>
    </source>
</evidence>
<feature type="domain" description="Isochorismatase-like" evidence="2">
    <location>
        <begin position="4"/>
        <end position="174"/>
    </location>
</feature>
<dbReference type="Proteomes" id="UP001055200">
    <property type="component" value="Chromosome"/>
</dbReference>
<dbReference type="CDD" id="cd00431">
    <property type="entry name" value="cysteine_hydrolases"/>
    <property type="match status" value="1"/>
</dbReference>
<keyword evidence="1 3" id="KW-0378">Hydrolase</keyword>
<keyword evidence="4" id="KW-1185">Reference proteome</keyword>
<organism evidence="3 4">
    <name type="scientific">Mycolicibacillus parakoreensis</name>
    <dbReference type="NCBI Taxonomy" id="1069221"/>
    <lineage>
        <taxon>Bacteria</taxon>
        <taxon>Bacillati</taxon>
        <taxon>Actinomycetota</taxon>
        <taxon>Actinomycetes</taxon>
        <taxon>Mycobacteriales</taxon>
        <taxon>Mycobacteriaceae</taxon>
        <taxon>Mycolicibacillus</taxon>
    </lineage>
</organism>
<protein>
    <submittedName>
        <fullName evidence="3">Cysteine hydrolase</fullName>
    </submittedName>
</protein>
<evidence type="ECO:0000313" key="3">
    <source>
        <dbReference type="EMBL" id="ULN53837.1"/>
    </source>
</evidence>
<proteinExistence type="predicted"/>
<evidence type="ECO:0000313" key="4">
    <source>
        <dbReference type="Proteomes" id="UP001055200"/>
    </source>
</evidence>
<dbReference type="RefSeq" id="WP_240172081.1">
    <property type="nucleotide sequence ID" value="NZ_CP092365.1"/>
</dbReference>
<evidence type="ECO:0000259" key="2">
    <source>
        <dbReference type="Pfam" id="PF00857"/>
    </source>
</evidence>
<dbReference type="InterPro" id="IPR050272">
    <property type="entry name" value="Isochorismatase-like_hydrls"/>
</dbReference>
<sequence>MSDTAVLVIDMVNAYRHPDADLLMPQVAQILGPLTDLLDRARRRDDVRVVYVNDNYGDFTAGFTDLIEAALAGRRPDLVEPIVPDERTAMLTKVRHSAFYATPLEYLLERDGTRRVIVTGQVTEQCILYSALDAYVRHLEVVVPTDTVAHIDAGLAHAALQTMHRNMAATLTSAARCLDGPLPSRR</sequence>
<accession>A0ABY3U7W5</accession>
<dbReference type="InterPro" id="IPR000868">
    <property type="entry name" value="Isochorismatase-like_dom"/>
</dbReference>
<dbReference type="PANTHER" id="PTHR43540:SF6">
    <property type="entry name" value="ISOCHORISMATASE-LIKE DOMAIN-CONTAINING PROTEIN"/>
    <property type="match status" value="1"/>
</dbReference>
<dbReference type="PANTHER" id="PTHR43540">
    <property type="entry name" value="PEROXYUREIDOACRYLATE/UREIDOACRYLATE AMIDOHYDROLASE-RELATED"/>
    <property type="match status" value="1"/>
</dbReference>
<gene>
    <name evidence="3" type="ORF">MIU77_05950</name>
</gene>
<dbReference type="SUPFAM" id="SSF52499">
    <property type="entry name" value="Isochorismatase-like hydrolases"/>
    <property type="match status" value="1"/>
</dbReference>
<dbReference type="InterPro" id="IPR036380">
    <property type="entry name" value="Isochorismatase-like_sf"/>
</dbReference>
<dbReference type="GO" id="GO:0016787">
    <property type="term" value="F:hydrolase activity"/>
    <property type="evidence" value="ECO:0007669"/>
    <property type="project" value="UniProtKB-KW"/>
</dbReference>